<reference evidence="1 2" key="1">
    <citation type="submission" date="2019-01" db="EMBL/GenBank/DDBJ databases">
        <title>A draft genome assembly of the solar-powered sea slug Elysia chlorotica.</title>
        <authorList>
            <person name="Cai H."/>
            <person name="Li Q."/>
            <person name="Fang X."/>
            <person name="Li J."/>
            <person name="Curtis N.E."/>
            <person name="Altenburger A."/>
            <person name="Shibata T."/>
            <person name="Feng M."/>
            <person name="Maeda T."/>
            <person name="Schwartz J.A."/>
            <person name="Shigenobu S."/>
            <person name="Lundholm N."/>
            <person name="Nishiyama T."/>
            <person name="Yang H."/>
            <person name="Hasebe M."/>
            <person name="Li S."/>
            <person name="Pierce S.K."/>
            <person name="Wang J."/>
        </authorList>
    </citation>
    <scope>NUCLEOTIDE SEQUENCE [LARGE SCALE GENOMIC DNA]</scope>
    <source>
        <strain evidence="1">EC2010</strain>
        <tissue evidence="1">Whole organism of an adult</tissue>
    </source>
</reference>
<dbReference type="AlphaFoldDB" id="A0A3S1AWR6"/>
<proteinExistence type="predicted"/>
<organism evidence="1 2">
    <name type="scientific">Elysia chlorotica</name>
    <name type="common">Eastern emerald elysia</name>
    <name type="synonym">Sea slug</name>
    <dbReference type="NCBI Taxonomy" id="188477"/>
    <lineage>
        <taxon>Eukaryota</taxon>
        <taxon>Metazoa</taxon>
        <taxon>Spiralia</taxon>
        <taxon>Lophotrochozoa</taxon>
        <taxon>Mollusca</taxon>
        <taxon>Gastropoda</taxon>
        <taxon>Heterobranchia</taxon>
        <taxon>Euthyneura</taxon>
        <taxon>Panpulmonata</taxon>
        <taxon>Sacoglossa</taxon>
        <taxon>Placobranchoidea</taxon>
        <taxon>Plakobranchidae</taxon>
        <taxon>Elysia</taxon>
    </lineage>
</organism>
<protein>
    <submittedName>
        <fullName evidence="1">Uncharacterized protein</fullName>
    </submittedName>
</protein>
<evidence type="ECO:0000313" key="2">
    <source>
        <dbReference type="Proteomes" id="UP000271974"/>
    </source>
</evidence>
<accession>A0A3S1AWR6</accession>
<sequence length="134" mass="15128">MPVRHSSILSRTLPVPLLVPVGLLRCCPLSRPLSKYPPKKCPCKCKLNNGKPCIDRFSAEDLEDLRCQSLALTSAQLDLVVLAKLECGMHTSNLTQCSRFSKQTERKTQRTDFFHSGHKICRDVFKYVHGLSQD</sequence>
<evidence type="ECO:0000313" key="1">
    <source>
        <dbReference type="EMBL" id="RUS74216.1"/>
    </source>
</evidence>
<dbReference type="OrthoDB" id="8883269at2759"/>
<dbReference type="Proteomes" id="UP000271974">
    <property type="component" value="Unassembled WGS sequence"/>
</dbReference>
<name>A0A3S1AWR6_ELYCH</name>
<dbReference type="EMBL" id="RQTK01000854">
    <property type="protein sequence ID" value="RUS74216.1"/>
    <property type="molecule type" value="Genomic_DNA"/>
</dbReference>
<gene>
    <name evidence="1" type="ORF">EGW08_018022</name>
</gene>
<comment type="caution">
    <text evidence="1">The sequence shown here is derived from an EMBL/GenBank/DDBJ whole genome shotgun (WGS) entry which is preliminary data.</text>
</comment>
<keyword evidence="2" id="KW-1185">Reference proteome</keyword>